<feature type="region of interest" description="Disordered" evidence="1">
    <location>
        <begin position="92"/>
        <end position="116"/>
    </location>
</feature>
<evidence type="ECO:0008006" key="4">
    <source>
        <dbReference type="Google" id="ProtNLM"/>
    </source>
</evidence>
<accession>A0ABW2G3P9</accession>
<protein>
    <recommendedName>
        <fullName evidence="4">Secreted protein</fullName>
    </recommendedName>
</protein>
<feature type="compositionally biased region" description="Acidic residues" evidence="1">
    <location>
        <begin position="95"/>
        <end position="107"/>
    </location>
</feature>
<sequence>MTAHDRLPLLFLDVDGPLIPFGPTPPQLPGGRPLYPAPPGLPGAGTNPLLDRIDPALGPRLAALPCTLLWATTWGEDANLCVAPRLGLPALPVLDEPEDDGPDDDGPGADPARGARLHWKTRPIVDRAAGRPFAWVDDEISAADRVHVAAHHPGPALLHRVDPARGLTDADLEAIGAWLQTA</sequence>
<dbReference type="RefSeq" id="WP_380232073.1">
    <property type="nucleotide sequence ID" value="NZ_JBHSVH010000002.1"/>
</dbReference>
<reference evidence="3" key="1">
    <citation type="journal article" date="2019" name="Int. J. Syst. Evol. Microbiol.">
        <title>The Global Catalogue of Microorganisms (GCM) 10K type strain sequencing project: providing services to taxonomists for standard genome sequencing and annotation.</title>
        <authorList>
            <consortium name="The Broad Institute Genomics Platform"/>
            <consortium name="The Broad Institute Genome Sequencing Center for Infectious Disease"/>
            <person name="Wu L."/>
            <person name="Ma J."/>
        </authorList>
    </citation>
    <scope>NUCLEOTIDE SEQUENCE [LARGE SCALE GENOMIC DNA]</scope>
    <source>
        <strain evidence="3">CGMCC 1.12859</strain>
    </source>
</reference>
<keyword evidence="3" id="KW-1185">Reference proteome</keyword>
<comment type="caution">
    <text evidence="2">The sequence shown here is derived from an EMBL/GenBank/DDBJ whole genome shotgun (WGS) entry which is preliminary data.</text>
</comment>
<evidence type="ECO:0000313" key="2">
    <source>
        <dbReference type="EMBL" id="MFC7182822.1"/>
    </source>
</evidence>
<name>A0ABW2G3P9_9ACTN</name>
<proteinExistence type="predicted"/>
<gene>
    <name evidence="2" type="ORF">ACFQMG_25050</name>
</gene>
<organism evidence="2 3">
    <name type="scientific">Kitasatospora paranensis</name>
    <dbReference type="NCBI Taxonomy" id="258053"/>
    <lineage>
        <taxon>Bacteria</taxon>
        <taxon>Bacillati</taxon>
        <taxon>Actinomycetota</taxon>
        <taxon>Actinomycetes</taxon>
        <taxon>Kitasatosporales</taxon>
        <taxon>Streptomycetaceae</taxon>
        <taxon>Kitasatospora</taxon>
    </lineage>
</organism>
<dbReference type="Proteomes" id="UP001596435">
    <property type="component" value="Unassembled WGS sequence"/>
</dbReference>
<dbReference type="EMBL" id="JBHTAJ010000054">
    <property type="protein sequence ID" value="MFC7182822.1"/>
    <property type="molecule type" value="Genomic_DNA"/>
</dbReference>
<evidence type="ECO:0000256" key="1">
    <source>
        <dbReference type="SAM" id="MobiDB-lite"/>
    </source>
</evidence>
<evidence type="ECO:0000313" key="3">
    <source>
        <dbReference type="Proteomes" id="UP001596435"/>
    </source>
</evidence>